<evidence type="ECO:0000259" key="3">
    <source>
        <dbReference type="SMART" id="SM00062"/>
    </source>
</evidence>
<evidence type="ECO:0000313" key="6">
    <source>
        <dbReference type="Proteomes" id="UP000265419"/>
    </source>
</evidence>
<feature type="domain" description="Solute-binding protein family 3/N-terminal" evidence="3">
    <location>
        <begin position="52"/>
        <end position="267"/>
    </location>
</feature>
<feature type="signal peptide" evidence="2">
    <location>
        <begin position="1"/>
        <end position="23"/>
    </location>
</feature>
<reference evidence="5 6" key="1">
    <citation type="submission" date="2018-07" db="EMBL/GenBank/DDBJ databases">
        <title>Arthrobacter sp. nov., isolated from raw cow's milk with high bacterial count.</title>
        <authorList>
            <person name="Hahne J."/>
            <person name="Isele D."/>
            <person name="Lipski A."/>
        </authorList>
    </citation>
    <scope>NUCLEOTIDE SEQUENCE [LARGE SCALE GENOMIC DNA]</scope>
    <source>
        <strain evidence="5 6">JZ R-35</strain>
    </source>
</reference>
<dbReference type="PANTHER" id="PTHR35936:SF17">
    <property type="entry name" value="ARGININE-BINDING EXTRACELLULAR PROTEIN ARTP"/>
    <property type="match status" value="1"/>
</dbReference>
<proteinExistence type="predicted"/>
<dbReference type="RefSeq" id="WP_119423129.1">
    <property type="nucleotide sequence ID" value="NZ_QQXK01000001.1"/>
</dbReference>
<dbReference type="Proteomes" id="UP000265419">
    <property type="component" value="Unassembled WGS sequence"/>
</dbReference>
<dbReference type="InterPro" id="IPR001638">
    <property type="entry name" value="Solute-binding_3/MltF_N"/>
</dbReference>
<accession>A0A399JDQ2</accession>
<sequence>MRRTTLAVSALAAVAALSLSACGGGSTPAASSSGSAGASSGAAAVTLKNAGKLTVCSDIPYKPFEYEEGGKYVGFDMDIAAAVATKVGAELSVIKDSFDSIQSGLFKTKCDIAVSGISITEKRKGNMDFSTPYLDDDLVLVAKKGSGITDLNSAKDKKVGVQSSTTGSDYAKEQGIVATGFDTGEMQVQSLIAGTTDASLGNQSILRYGIKDHADLEVVQEIKTGEQLGVAVQKGDAAMLAAVNGTLAELESSGKMTEIKTKWFGEGAK</sequence>
<feature type="domain" description="Ionotropic glutamate receptor C-terminal" evidence="4">
    <location>
        <begin position="52"/>
        <end position="266"/>
    </location>
</feature>
<dbReference type="PANTHER" id="PTHR35936">
    <property type="entry name" value="MEMBRANE-BOUND LYTIC MUREIN TRANSGLYCOSYLASE F"/>
    <property type="match status" value="1"/>
</dbReference>
<dbReference type="PROSITE" id="PS51257">
    <property type="entry name" value="PROKAR_LIPOPROTEIN"/>
    <property type="match status" value="1"/>
</dbReference>
<dbReference type="Pfam" id="PF00497">
    <property type="entry name" value="SBP_bac_3"/>
    <property type="match status" value="1"/>
</dbReference>
<organism evidence="5 6">
    <name type="scientific">Galactobacter valiniphilus</name>
    <dbReference type="NCBI Taxonomy" id="2676122"/>
    <lineage>
        <taxon>Bacteria</taxon>
        <taxon>Bacillati</taxon>
        <taxon>Actinomycetota</taxon>
        <taxon>Actinomycetes</taxon>
        <taxon>Micrococcales</taxon>
        <taxon>Micrococcaceae</taxon>
        <taxon>Galactobacter</taxon>
    </lineage>
</organism>
<dbReference type="SMART" id="SM00062">
    <property type="entry name" value="PBPb"/>
    <property type="match status" value="1"/>
</dbReference>
<dbReference type="InterPro" id="IPR001320">
    <property type="entry name" value="Iontro_rcpt_C"/>
</dbReference>
<comment type="caution">
    <text evidence="5">The sequence shown here is derived from an EMBL/GenBank/DDBJ whole genome shotgun (WGS) entry which is preliminary data.</text>
</comment>
<evidence type="ECO:0000256" key="2">
    <source>
        <dbReference type="SAM" id="SignalP"/>
    </source>
</evidence>
<evidence type="ECO:0000259" key="4">
    <source>
        <dbReference type="SMART" id="SM00079"/>
    </source>
</evidence>
<dbReference type="CDD" id="cd13530">
    <property type="entry name" value="PBP2_peptides_like"/>
    <property type="match status" value="1"/>
</dbReference>
<keyword evidence="6" id="KW-1185">Reference proteome</keyword>
<dbReference type="GO" id="GO:0015276">
    <property type="term" value="F:ligand-gated monoatomic ion channel activity"/>
    <property type="evidence" value="ECO:0007669"/>
    <property type="project" value="InterPro"/>
</dbReference>
<dbReference type="AlphaFoldDB" id="A0A399JDQ2"/>
<dbReference type="SUPFAM" id="SSF53850">
    <property type="entry name" value="Periplasmic binding protein-like II"/>
    <property type="match status" value="1"/>
</dbReference>
<feature type="chain" id="PRO_5039398767" evidence="2">
    <location>
        <begin position="24"/>
        <end position="269"/>
    </location>
</feature>
<evidence type="ECO:0000256" key="1">
    <source>
        <dbReference type="ARBA" id="ARBA00022729"/>
    </source>
</evidence>
<evidence type="ECO:0000313" key="5">
    <source>
        <dbReference type="EMBL" id="RII43703.1"/>
    </source>
</evidence>
<name>A0A399JDQ2_9MICC</name>
<keyword evidence="1 2" id="KW-0732">Signal</keyword>
<dbReference type="SMART" id="SM00079">
    <property type="entry name" value="PBPe"/>
    <property type="match status" value="1"/>
</dbReference>
<dbReference type="GO" id="GO:0016020">
    <property type="term" value="C:membrane"/>
    <property type="evidence" value="ECO:0007669"/>
    <property type="project" value="InterPro"/>
</dbReference>
<protein>
    <submittedName>
        <fullName evidence="5">Amino acid ABC transporter substrate-binding protein</fullName>
    </submittedName>
</protein>
<gene>
    <name evidence="5" type="ORF">DWB68_00235</name>
</gene>
<dbReference type="EMBL" id="QQXK01000001">
    <property type="protein sequence ID" value="RII43703.1"/>
    <property type="molecule type" value="Genomic_DNA"/>
</dbReference>
<dbReference type="Gene3D" id="3.40.190.10">
    <property type="entry name" value="Periplasmic binding protein-like II"/>
    <property type="match status" value="2"/>
</dbReference>